<gene>
    <name evidence="10 15" type="primary">murF</name>
    <name evidence="15" type="ORF">DEVEQU_02544</name>
</gene>
<evidence type="ECO:0000256" key="7">
    <source>
        <dbReference type="ARBA" id="ARBA00022984"/>
    </source>
</evidence>
<dbReference type="InterPro" id="IPR005863">
    <property type="entry name" value="UDP-N-AcMur_synth"/>
</dbReference>
<keyword evidence="8 10" id="KW-0131">Cell cycle</keyword>
<dbReference type="GO" id="GO:0009252">
    <property type="term" value="P:peptidoglycan biosynthetic process"/>
    <property type="evidence" value="ECO:0007669"/>
    <property type="project" value="UniProtKB-UniRule"/>
</dbReference>
<dbReference type="PANTHER" id="PTHR43024">
    <property type="entry name" value="UDP-N-ACETYLMURAMOYL-TRIPEPTIDE--D-ALANYL-D-ALANINE LIGASE"/>
    <property type="match status" value="1"/>
</dbReference>
<evidence type="ECO:0000256" key="5">
    <source>
        <dbReference type="ARBA" id="ARBA00022840"/>
    </source>
</evidence>
<evidence type="ECO:0000259" key="12">
    <source>
        <dbReference type="Pfam" id="PF01225"/>
    </source>
</evidence>
<keyword evidence="5 10" id="KW-0067">ATP-binding</keyword>
<dbReference type="EMBL" id="UZWD01000031">
    <property type="protein sequence ID" value="VDS05402.1"/>
    <property type="molecule type" value="Genomic_DNA"/>
</dbReference>
<dbReference type="InterPro" id="IPR035911">
    <property type="entry name" value="MurE/MurF_N"/>
</dbReference>
<dbReference type="GO" id="GO:0008360">
    <property type="term" value="P:regulation of cell shape"/>
    <property type="evidence" value="ECO:0007669"/>
    <property type="project" value="UniProtKB-KW"/>
</dbReference>
<name>A0A3S4GIH3_9HYPH</name>
<keyword evidence="9 10" id="KW-0961">Cell wall biogenesis/degradation</keyword>
<feature type="domain" description="Mur ligase N-terminal catalytic" evidence="12">
    <location>
        <begin position="27"/>
        <end position="74"/>
    </location>
</feature>
<dbReference type="GO" id="GO:0008766">
    <property type="term" value="F:UDP-N-acetylmuramoylalanyl-D-glutamyl-2,6-diaminopimelate-D-alanyl-D-alanine ligase activity"/>
    <property type="evidence" value="ECO:0007669"/>
    <property type="project" value="RHEA"/>
</dbReference>
<dbReference type="Proteomes" id="UP000268844">
    <property type="component" value="Unassembled WGS sequence"/>
</dbReference>
<feature type="domain" description="Mur ligase central" evidence="14">
    <location>
        <begin position="108"/>
        <end position="298"/>
    </location>
</feature>
<dbReference type="Pfam" id="PF01225">
    <property type="entry name" value="Mur_ligase"/>
    <property type="match status" value="1"/>
</dbReference>
<keyword evidence="7 10" id="KW-0573">Peptidoglycan synthesis</keyword>
<reference evidence="15 16" key="1">
    <citation type="submission" date="2018-12" db="EMBL/GenBank/DDBJ databases">
        <authorList>
            <person name="Criscuolo A."/>
        </authorList>
    </citation>
    <scope>NUCLEOTIDE SEQUENCE [LARGE SCALE GENOMIC DNA]</scope>
    <source>
        <strain evidence="15">ACIP1116281</strain>
    </source>
</reference>
<sequence length="465" mass="47924">MTPPLFTLPAVLDATRGRAEGVAAEAINSISIDSRELGPDALFVAIKGDRFDGHDFVDTALANGAAAALVSEGRSAGPGRIHVADALDGLRDLGRAARARSRAFIVGVTGSVGKTTTKEALRTVFEAAGQTHASIKSFNNHWGVPLMLARMPENAQFGVFEMGMNAPEEIRPLSRMVRPHVAVITSIAPVHLEGLGSIEAIARAKAEIFDGLEPGGTAVINADHGQLQLLLDAAAAAGVANVITFGFARGVDWQILDPQTDASASSATILHGEESYKLGLAVPGRHMLSNATAALAVAHLAGIAPEVALRALAGLAAQPGRGERLRLGPDDKPLLVVNESYNANPVAVVAALSVFGQIEPAGGRKVLVLGDMLELGPQADQLHAGLADAVRDSGAERIYLVGPHMAALAAALPDAVMAGHFPSAAEAVNVIVDDLAYGDALMVKGSNGVGLSRLVSAITTRFGQS</sequence>
<evidence type="ECO:0000256" key="10">
    <source>
        <dbReference type="HAMAP-Rule" id="MF_02019"/>
    </source>
</evidence>
<keyword evidence="2 10" id="KW-0436">Ligase</keyword>
<evidence type="ECO:0000313" key="15">
    <source>
        <dbReference type="EMBL" id="VDS05402.1"/>
    </source>
</evidence>
<dbReference type="InterPro" id="IPR004101">
    <property type="entry name" value="Mur_ligase_C"/>
</dbReference>
<dbReference type="SUPFAM" id="SSF63418">
    <property type="entry name" value="MurE/MurF N-terminal domain"/>
    <property type="match status" value="1"/>
</dbReference>
<dbReference type="GO" id="GO:0047480">
    <property type="term" value="F:UDP-N-acetylmuramoyl-tripeptide-D-alanyl-D-alanine ligase activity"/>
    <property type="evidence" value="ECO:0007669"/>
    <property type="project" value="UniProtKB-UniRule"/>
</dbReference>
<proteinExistence type="inferred from homology"/>
<keyword evidence="4 10" id="KW-0547">Nucleotide-binding</keyword>
<dbReference type="Pfam" id="PF02875">
    <property type="entry name" value="Mur_ligase_C"/>
    <property type="match status" value="1"/>
</dbReference>
<evidence type="ECO:0000256" key="2">
    <source>
        <dbReference type="ARBA" id="ARBA00022598"/>
    </source>
</evidence>
<keyword evidence="3 10" id="KW-0132">Cell division</keyword>
<dbReference type="AlphaFoldDB" id="A0A3S4GIH3"/>
<feature type="binding site" evidence="10">
    <location>
        <begin position="110"/>
        <end position="116"/>
    </location>
    <ligand>
        <name>ATP</name>
        <dbReference type="ChEBI" id="CHEBI:30616"/>
    </ligand>
</feature>
<dbReference type="InterPro" id="IPR000713">
    <property type="entry name" value="Mur_ligase_N"/>
</dbReference>
<protein>
    <recommendedName>
        <fullName evidence="10 11">UDP-N-acetylmuramoyl-tripeptide--D-alanyl-D-alanine ligase</fullName>
        <ecNumber evidence="10 11">6.3.2.10</ecNumber>
    </recommendedName>
    <alternativeName>
        <fullName evidence="10">D-alanyl-D-alanine-adding enzyme</fullName>
    </alternativeName>
</protein>
<comment type="function">
    <text evidence="10 11">Involved in cell wall formation. Catalyzes the final step in the synthesis of UDP-N-acetylmuramoyl-pentapeptide, the precursor of murein.</text>
</comment>
<dbReference type="SUPFAM" id="SSF53244">
    <property type="entry name" value="MurD-like peptide ligases, peptide-binding domain"/>
    <property type="match status" value="1"/>
</dbReference>
<keyword evidence="1 10" id="KW-0963">Cytoplasm</keyword>
<evidence type="ECO:0000256" key="4">
    <source>
        <dbReference type="ARBA" id="ARBA00022741"/>
    </source>
</evidence>
<dbReference type="GO" id="GO:0051301">
    <property type="term" value="P:cell division"/>
    <property type="evidence" value="ECO:0007669"/>
    <property type="project" value="UniProtKB-KW"/>
</dbReference>
<dbReference type="InterPro" id="IPR051046">
    <property type="entry name" value="MurCDEF_CellWall_CoF430Synth"/>
</dbReference>
<evidence type="ECO:0000259" key="13">
    <source>
        <dbReference type="Pfam" id="PF02875"/>
    </source>
</evidence>
<dbReference type="EC" id="6.3.2.10" evidence="10 11"/>
<evidence type="ECO:0000256" key="9">
    <source>
        <dbReference type="ARBA" id="ARBA00023316"/>
    </source>
</evidence>
<dbReference type="InterPro" id="IPR036615">
    <property type="entry name" value="Mur_ligase_C_dom_sf"/>
</dbReference>
<evidence type="ECO:0000256" key="6">
    <source>
        <dbReference type="ARBA" id="ARBA00022960"/>
    </source>
</evidence>
<comment type="subcellular location">
    <subcellularLocation>
        <location evidence="10 11">Cytoplasm</location>
    </subcellularLocation>
</comment>
<dbReference type="RefSeq" id="WP_126150942.1">
    <property type="nucleotide sequence ID" value="NZ_JBHTMH010000001.1"/>
</dbReference>
<dbReference type="Gene3D" id="3.90.190.20">
    <property type="entry name" value="Mur ligase, C-terminal domain"/>
    <property type="match status" value="1"/>
</dbReference>
<organism evidence="15 16">
    <name type="scientific">Devosia equisanguinis</name>
    <dbReference type="NCBI Taxonomy" id="2490941"/>
    <lineage>
        <taxon>Bacteria</taxon>
        <taxon>Pseudomonadati</taxon>
        <taxon>Pseudomonadota</taxon>
        <taxon>Alphaproteobacteria</taxon>
        <taxon>Hyphomicrobiales</taxon>
        <taxon>Devosiaceae</taxon>
        <taxon>Devosia</taxon>
    </lineage>
</organism>
<dbReference type="GO" id="GO:0071555">
    <property type="term" value="P:cell wall organization"/>
    <property type="evidence" value="ECO:0007669"/>
    <property type="project" value="UniProtKB-KW"/>
</dbReference>
<dbReference type="SUPFAM" id="SSF53623">
    <property type="entry name" value="MurD-like peptide ligases, catalytic domain"/>
    <property type="match status" value="1"/>
</dbReference>
<dbReference type="GO" id="GO:0005737">
    <property type="term" value="C:cytoplasm"/>
    <property type="evidence" value="ECO:0007669"/>
    <property type="project" value="UniProtKB-SubCell"/>
</dbReference>
<comment type="pathway">
    <text evidence="10 11">Cell wall biogenesis; peptidoglycan biosynthesis.</text>
</comment>
<feature type="domain" description="Mur ligase C-terminal" evidence="13">
    <location>
        <begin position="328"/>
        <end position="446"/>
    </location>
</feature>
<dbReference type="NCBIfam" id="TIGR01143">
    <property type="entry name" value="murF"/>
    <property type="match status" value="1"/>
</dbReference>
<accession>A0A3S4GIH3</accession>
<evidence type="ECO:0000256" key="8">
    <source>
        <dbReference type="ARBA" id="ARBA00023306"/>
    </source>
</evidence>
<dbReference type="InterPro" id="IPR036565">
    <property type="entry name" value="Mur-like_cat_sf"/>
</dbReference>
<dbReference type="Pfam" id="PF08245">
    <property type="entry name" value="Mur_ligase_M"/>
    <property type="match status" value="1"/>
</dbReference>
<evidence type="ECO:0000259" key="14">
    <source>
        <dbReference type="Pfam" id="PF08245"/>
    </source>
</evidence>
<evidence type="ECO:0000256" key="11">
    <source>
        <dbReference type="RuleBase" id="RU004136"/>
    </source>
</evidence>
<dbReference type="PANTHER" id="PTHR43024:SF1">
    <property type="entry name" value="UDP-N-ACETYLMURAMOYL-TRIPEPTIDE--D-ALANYL-D-ALANINE LIGASE"/>
    <property type="match status" value="1"/>
</dbReference>
<dbReference type="Gene3D" id="3.40.1390.10">
    <property type="entry name" value="MurE/MurF, N-terminal domain"/>
    <property type="match status" value="1"/>
</dbReference>
<comment type="similarity">
    <text evidence="10">Belongs to the MurCDEF family. MurF subfamily.</text>
</comment>
<dbReference type="HAMAP" id="MF_02019">
    <property type="entry name" value="MurF"/>
    <property type="match status" value="1"/>
</dbReference>
<evidence type="ECO:0000313" key="16">
    <source>
        <dbReference type="Proteomes" id="UP000268844"/>
    </source>
</evidence>
<keyword evidence="6 10" id="KW-0133">Cell shape</keyword>
<evidence type="ECO:0000256" key="1">
    <source>
        <dbReference type="ARBA" id="ARBA00022490"/>
    </source>
</evidence>
<dbReference type="InterPro" id="IPR013221">
    <property type="entry name" value="Mur_ligase_cen"/>
</dbReference>
<evidence type="ECO:0000256" key="3">
    <source>
        <dbReference type="ARBA" id="ARBA00022618"/>
    </source>
</evidence>
<dbReference type="UniPathway" id="UPA00219"/>
<dbReference type="Gene3D" id="3.40.1190.10">
    <property type="entry name" value="Mur-like, catalytic domain"/>
    <property type="match status" value="1"/>
</dbReference>
<keyword evidence="16" id="KW-1185">Reference proteome</keyword>
<comment type="catalytic activity">
    <reaction evidence="10 11">
        <text>D-alanyl-D-alanine + UDP-N-acetyl-alpha-D-muramoyl-L-alanyl-gamma-D-glutamyl-meso-2,6-diaminopimelate + ATP = UDP-N-acetyl-alpha-D-muramoyl-L-alanyl-gamma-D-glutamyl-meso-2,6-diaminopimeloyl-D-alanyl-D-alanine + ADP + phosphate + H(+)</text>
        <dbReference type="Rhea" id="RHEA:28374"/>
        <dbReference type="ChEBI" id="CHEBI:15378"/>
        <dbReference type="ChEBI" id="CHEBI:30616"/>
        <dbReference type="ChEBI" id="CHEBI:43474"/>
        <dbReference type="ChEBI" id="CHEBI:57822"/>
        <dbReference type="ChEBI" id="CHEBI:61386"/>
        <dbReference type="ChEBI" id="CHEBI:83905"/>
        <dbReference type="ChEBI" id="CHEBI:456216"/>
        <dbReference type="EC" id="6.3.2.10"/>
    </reaction>
</comment>
<dbReference type="OrthoDB" id="9801978at2"/>
<dbReference type="GO" id="GO:0005524">
    <property type="term" value="F:ATP binding"/>
    <property type="evidence" value="ECO:0007669"/>
    <property type="project" value="UniProtKB-UniRule"/>
</dbReference>